<name>A0ABZ1FB60_9ACTN</name>
<feature type="region of interest" description="Disordered" evidence="1">
    <location>
        <begin position="267"/>
        <end position="325"/>
    </location>
</feature>
<keyword evidence="2" id="KW-0812">Transmembrane</keyword>
<evidence type="ECO:0000256" key="2">
    <source>
        <dbReference type="SAM" id="Phobius"/>
    </source>
</evidence>
<feature type="signal peptide" evidence="3">
    <location>
        <begin position="1"/>
        <end position="30"/>
    </location>
</feature>
<evidence type="ECO:0000256" key="3">
    <source>
        <dbReference type="SAM" id="SignalP"/>
    </source>
</evidence>
<organism evidence="4 5">
    <name type="scientific">Streptomyces decoyicus</name>
    <dbReference type="NCBI Taxonomy" id="249567"/>
    <lineage>
        <taxon>Bacteria</taxon>
        <taxon>Bacillati</taxon>
        <taxon>Actinomycetota</taxon>
        <taxon>Actinomycetes</taxon>
        <taxon>Kitasatosporales</taxon>
        <taxon>Streptomycetaceae</taxon>
        <taxon>Streptomyces</taxon>
    </lineage>
</organism>
<dbReference type="Proteomes" id="UP001344251">
    <property type="component" value="Chromosome"/>
</dbReference>
<feature type="region of interest" description="Disordered" evidence="1">
    <location>
        <begin position="26"/>
        <end position="134"/>
    </location>
</feature>
<reference evidence="4 5" key="1">
    <citation type="submission" date="2022-10" db="EMBL/GenBank/DDBJ databases">
        <title>The complete genomes of actinobacterial strains from the NBC collection.</title>
        <authorList>
            <person name="Joergensen T.S."/>
            <person name="Alvarez Arevalo M."/>
            <person name="Sterndorff E.B."/>
            <person name="Faurdal D."/>
            <person name="Vuksanovic O."/>
            <person name="Mourched A.-S."/>
            <person name="Charusanti P."/>
            <person name="Shaw S."/>
            <person name="Blin K."/>
            <person name="Weber T."/>
        </authorList>
    </citation>
    <scope>NUCLEOTIDE SEQUENCE [LARGE SCALE GENOMIC DNA]</scope>
    <source>
        <strain evidence="4 5">NBC 01774</strain>
    </source>
</reference>
<gene>
    <name evidence="4" type="ORF">OG863_05805</name>
</gene>
<dbReference type="RefSeq" id="WP_326616816.1">
    <property type="nucleotide sequence ID" value="NZ_CP109106.1"/>
</dbReference>
<evidence type="ECO:0000313" key="5">
    <source>
        <dbReference type="Proteomes" id="UP001344251"/>
    </source>
</evidence>
<proteinExistence type="predicted"/>
<keyword evidence="2" id="KW-1133">Transmembrane helix</keyword>
<dbReference type="NCBIfam" id="TIGR01167">
    <property type="entry name" value="LPXTG_anchor"/>
    <property type="match status" value="1"/>
</dbReference>
<feature type="compositionally biased region" description="Gly residues" evidence="1">
    <location>
        <begin position="62"/>
        <end position="74"/>
    </location>
</feature>
<feature type="chain" id="PRO_5045308971" evidence="3">
    <location>
        <begin position="31"/>
        <end position="370"/>
    </location>
</feature>
<evidence type="ECO:0000313" key="4">
    <source>
        <dbReference type="EMBL" id="WSB67520.1"/>
    </source>
</evidence>
<feature type="transmembrane region" description="Helical" evidence="2">
    <location>
        <begin position="330"/>
        <end position="352"/>
    </location>
</feature>
<evidence type="ECO:0000256" key="1">
    <source>
        <dbReference type="SAM" id="MobiDB-lite"/>
    </source>
</evidence>
<keyword evidence="2" id="KW-0472">Membrane</keyword>
<accession>A0ABZ1FB60</accession>
<sequence>MTLRQALTAAAAAAVIAPAAVLVTPAAASATEAPRPSAHTDESQKTAGPERGGDSARTEGATGPGESSGTGGPTAGTDEATKPGAGKDAGKNAKPAPDAKPGEETGTEPGATSGGSSSGEVPRDGQCESSSQQLQMAIKGLQSGFVAGAGWSNSAITVTNTSDKAMEKVRPQPYISSAEIVDRPYEELEAQFRNPVTGKWLSFEDATVDSVFTGFPVAAHSTVTLPLRVRAINSAKPGAGYAIVEGMFSHQDGSCGLSNHEQYDFKILPAHGKPGGPSKPDKPGKPGKPGRPSESAEPAGGATDGGPRPQGGAKETSGAGQLAATGSSSALPTITLVGGVAMAVGAGAIISVRRRKAPAGSSGGGTGATA</sequence>
<keyword evidence="3" id="KW-0732">Signal</keyword>
<keyword evidence="5" id="KW-1185">Reference proteome</keyword>
<protein>
    <submittedName>
        <fullName evidence="4">LPXTG cell wall anchor domain-containing protein</fullName>
    </submittedName>
</protein>
<dbReference type="EMBL" id="CP109106">
    <property type="protein sequence ID" value="WSB67520.1"/>
    <property type="molecule type" value="Genomic_DNA"/>
</dbReference>